<dbReference type="InterPro" id="IPR017930">
    <property type="entry name" value="Myb_dom"/>
</dbReference>
<gene>
    <name evidence="9" type="ORF">0_13642_01</name>
</gene>
<dbReference type="PROSITE" id="PS51294">
    <property type="entry name" value="HTH_MYB"/>
    <property type="match status" value="1"/>
</dbReference>
<feature type="domain" description="HTH myb-type" evidence="6">
    <location>
        <begin position="1"/>
        <end position="30"/>
    </location>
</feature>
<evidence type="ECO:0000256" key="2">
    <source>
        <dbReference type="ARBA" id="ARBA00023125"/>
    </source>
</evidence>
<reference evidence="9" key="1">
    <citation type="submission" date="2011-11" db="EMBL/GenBank/DDBJ databases">
        <title>Nucleotide Diversity and Divergence in the Loblolly Pine Gene Space.</title>
        <authorList>
            <person name="Neale D.B."/>
            <person name="Wegrzyn J.L."/>
            <person name="Lee J.M."/>
            <person name="Eckert A.J."/>
            <person name="Liechty J.D."/>
            <person name="Stevens K.A."/>
            <person name="Langley C.H."/>
        </authorList>
    </citation>
    <scope>NUCLEOTIDE SEQUENCE</scope>
    <source>
        <strain evidence="8">4880</strain>
        <strain evidence="7">4887</strain>
        <strain evidence="9">4889</strain>
        <tissue evidence="9">Megagametophyte</tissue>
    </source>
</reference>
<feature type="compositionally biased region" description="Basic and acidic residues" evidence="4">
    <location>
        <begin position="93"/>
        <end position="103"/>
    </location>
</feature>
<evidence type="ECO:0000259" key="6">
    <source>
        <dbReference type="PROSITE" id="PS51294"/>
    </source>
</evidence>
<dbReference type="GO" id="GO:0005634">
    <property type="term" value="C:nucleus"/>
    <property type="evidence" value="ECO:0007669"/>
    <property type="project" value="UniProtKB-SubCell"/>
</dbReference>
<accession>K7NK79</accession>
<comment type="subcellular location">
    <subcellularLocation>
        <location evidence="1">Nucleus</location>
    </subcellularLocation>
</comment>
<evidence type="ECO:0000313" key="7">
    <source>
        <dbReference type="EMBL" id="AEX11353.1"/>
    </source>
</evidence>
<dbReference type="CDD" id="cd00167">
    <property type="entry name" value="SANT"/>
    <property type="match status" value="1"/>
</dbReference>
<dbReference type="Gene3D" id="1.10.10.60">
    <property type="entry name" value="Homeodomain-like"/>
    <property type="match status" value="1"/>
</dbReference>
<dbReference type="SUPFAM" id="SSF46689">
    <property type="entry name" value="Homeodomain-like"/>
    <property type="match status" value="1"/>
</dbReference>
<feature type="region of interest" description="Disordered" evidence="4">
    <location>
        <begin position="78"/>
        <end position="117"/>
    </location>
</feature>
<evidence type="ECO:0000256" key="4">
    <source>
        <dbReference type="SAM" id="MobiDB-lite"/>
    </source>
</evidence>
<dbReference type="PROSITE" id="PS50090">
    <property type="entry name" value="MYB_LIKE"/>
    <property type="match status" value="1"/>
</dbReference>
<proteinExistence type="predicted"/>
<dbReference type="GO" id="GO:0000976">
    <property type="term" value="F:transcription cis-regulatory region binding"/>
    <property type="evidence" value="ECO:0007669"/>
    <property type="project" value="TreeGrafter"/>
</dbReference>
<evidence type="ECO:0000259" key="5">
    <source>
        <dbReference type="PROSITE" id="PS50090"/>
    </source>
</evidence>
<dbReference type="InterPro" id="IPR001005">
    <property type="entry name" value="SANT/Myb"/>
</dbReference>
<name>K7NK79_PINTA</name>
<dbReference type="EMBL" id="JQ016731">
    <property type="protein sequence ID" value="AEX11361.1"/>
    <property type="molecule type" value="Genomic_DNA"/>
</dbReference>
<sequence length="117" mass="13039">NRWSLIAGRLPGRTDNEIKNHWNTYLSKKLVTNECQAKGSHNLKTRSESPAAQNHASKTIPVKTKALRYSELLKSNGCNIYGKNSRPDQSLKLSDDKEFDVADHSSNVADNKAGTEE</sequence>
<dbReference type="InterPro" id="IPR009057">
    <property type="entry name" value="Homeodomain-like_sf"/>
</dbReference>
<keyword evidence="3" id="KW-0539">Nucleus</keyword>
<evidence type="ECO:0000256" key="3">
    <source>
        <dbReference type="ARBA" id="ARBA00023242"/>
    </source>
</evidence>
<dbReference type="GO" id="GO:0006355">
    <property type="term" value="P:regulation of DNA-templated transcription"/>
    <property type="evidence" value="ECO:0007669"/>
    <property type="project" value="TreeGrafter"/>
</dbReference>
<dbReference type="Pfam" id="PF00249">
    <property type="entry name" value="Myb_DNA-binding"/>
    <property type="match status" value="1"/>
</dbReference>
<feature type="compositionally biased region" description="Polar residues" evidence="4">
    <location>
        <begin position="48"/>
        <end position="57"/>
    </location>
</feature>
<dbReference type="InterPro" id="IPR015495">
    <property type="entry name" value="Myb_TF_plants"/>
</dbReference>
<feature type="region of interest" description="Disordered" evidence="4">
    <location>
        <begin position="37"/>
        <end position="60"/>
    </location>
</feature>
<evidence type="ECO:0000313" key="9">
    <source>
        <dbReference type="EMBL" id="AEX11361.1"/>
    </source>
</evidence>
<evidence type="ECO:0000313" key="8">
    <source>
        <dbReference type="EMBL" id="AEX11359.1"/>
    </source>
</evidence>
<feature type="non-terminal residue" evidence="9">
    <location>
        <position position="1"/>
    </location>
</feature>
<dbReference type="GO" id="GO:0030154">
    <property type="term" value="P:cell differentiation"/>
    <property type="evidence" value="ECO:0007669"/>
    <property type="project" value="TreeGrafter"/>
</dbReference>
<dbReference type="EMBL" id="JQ016723">
    <property type="protein sequence ID" value="AEX11353.1"/>
    <property type="molecule type" value="Genomic_DNA"/>
</dbReference>
<organism evidence="9">
    <name type="scientific">Pinus taeda</name>
    <name type="common">Loblolly pine</name>
    <dbReference type="NCBI Taxonomy" id="3352"/>
    <lineage>
        <taxon>Eukaryota</taxon>
        <taxon>Viridiplantae</taxon>
        <taxon>Streptophyta</taxon>
        <taxon>Embryophyta</taxon>
        <taxon>Tracheophyta</taxon>
        <taxon>Spermatophyta</taxon>
        <taxon>Pinopsida</taxon>
        <taxon>Pinidae</taxon>
        <taxon>Conifers I</taxon>
        <taxon>Pinales</taxon>
        <taxon>Pinaceae</taxon>
        <taxon>Pinus</taxon>
        <taxon>Pinus subgen. Pinus</taxon>
    </lineage>
</organism>
<keyword evidence="2" id="KW-0238">DNA-binding</keyword>
<protein>
    <submittedName>
        <fullName evidence="9">Uncharacterized protein</fullName>
    </submittedName>
</protein>
<evidence type="ECO:0000256" key="1">
    <source>
        <dbReference type="ARBA" id="ARBA00004123"/>
    </source>
</evidence>
<dbReference type="AlphaFoldDB" id="K7NK79"/>
<dbReference type="PANTHER" id="PTHR47998">
    <property type="entry name" value="TRANSCRIPTION FACTOR MYB51-LIKE ISOFORM X1"/>
    <property type="match status" value="1"/>
</dbReference>
<dbReference type="PANTHER" id="PTHR47998:SF73">
    <property type="entry name" value="OS01G0127450 PROTEIN"/>
    <property type="match status" value="1"/>
</dbReference>
<dbReference type="EMBL" id="JQ016729">
    <property type="protein sequence ID" value="AEX11359.1"/>
    <property type="molecule type" value="Genomic_DNA"/>
</dbReference>
<feature type="domain" description="Myb-like" evidence="5">
    <location>
        <begin position="1"/>
        <end position="26"/>
    </location>
</feature>